<comment type="caution">
    <text evidence="1">The sequence shown here is derived from an EMBL/GenBank/DDBJ whole genome shotgun (WGS) entry which is preliminary data.</text>
</comment>
<dbReference type="Proteomes" id="UP001596292">
    <property type="component" value="Unassembled WGS sequence"/>
</dbReference>
<name>A0ABW2BJZ8_9HYPH</name>
<gene>
    <name evidence="1" type="ORF">ACFQE0_14695</name>
</gene>
<accession>A0ABW2BJZ8</accession>
<proteinExistence type="predicted"/>
<keyword evidence="2" id="KW-1185">Reference proteome</keyword>
<organism evidence="1 2">
    <name type="scientific">Methylobacterium komagatae</name>
    <dbReference type="NCBI Taxonomy" id="374425"/>
    <lineage>
        <taxon>Bacteria</taxon>
        <taxon>Pseudomonadati</taxon>
        <taxon>Pseudomonadota</taxon>
        <taxon>Alphaproteobacteria</taxon>
        <taxon>Hyphomicrobiales</taxon>
        <taxon>Methylobacteriaceae</taxon>
        <taxon>Methylobacterium</taxon>
    </lineage>
</organism>
<reference evidence="2" key="1">
    <citation type="journal article" date="2019" name="Int. J. Syst. Evol. Microbiol.">
        <title>The Global Catalogue of Microorganisms (GCM) 10K type strain sequencing project: providing services to taxonomists for standard genome sequencing and annotation.</title>
        <authorList>
            <consortium name="The Broad Institute Genomics Platform"/>
            <consortium name="The Broad Institute Genome Sequencing Center for Infectious Disease"/>
            <person name="Wu L."/>
            <person name="Ma J."/>
        </authorList>
    </citation>
    <scope>NUCLEOTIDE SEQUENCE [LARGE SCALE GENOMIC DNA]</scope>
    <source>
        <strain evidence="2">CCUG 48316</strain>
    </source>
</reference>
<dbReference type="RefSeq" id="WP_378970900.1">
    <property type="nucleotide sequence ID" value="NZ_JBHSWN010000001.1"/>
</dbReference>
<sequence length="69" mass="7413">MTSIAICLVALFTYLAFYTLVTEVCSVLRARAKPPACPCQGFPAFAVDHDGEARLFTPASPEAAARKVH</sequence>
<evidence type="ECO:0000313" key="2">
    <source>
        <dbReference type="Proteomes" id="UP001596292"/>
    </source>
</evidence>
<evidence type="ECO:0000313" key="1">
    <source>
        <dbReference type="EMBL" id="MFC6790749.1"/>
    </source>
</evidence>
<protein>
    <submittedName>
        <fullName evidence="1">Uncharacterized protein</fullName>
    </submittedName>
</protein>
<dbReference type="EMBL" id="JBHSWN010000001">
    <property type="protein sequence ID" value="MFC6790749.1"/>
    <property type="molecule type" value="Genomic_DNA"/>
</dbReference>